<keyword evidence="2" id="KW-1133">Transmembrane helix</keyword>
<dbReference type="Proteomes" id="UP000636956">
    <property type="component" value="Unassembled WGS sequence"/>
</dbReference>
<reference evidence="3" key="2">
    <citation type="submission" date="2020-09" db="EMBL/GenBank/DDBJ databases">
        <authorList>
            <person name="Sun Q."/>
            <person name="Zhou Y."/>
        </authorList>
    </citation>
    <scope>NUCLEOTIDE SEQUENCE</scope>
    <source>
        <strain evidence="3">CGMCC 1.8984</strain>
    </source>
</reference>
<dbReference type="AlphaFoldDB" id="A0A917PFK6"/>
<proteinExistence type="predicted"/>
<evidence type="ECO:0000313" key="4">
    <source>
        <dbReference type="Proteomes" id="UP000636956"/>
    </source>
</evidence>
<keyword evidence="2" id="KW-0472">Membrane</keyword>
<organism evidence="3 4">
    <name type="scientific">Agromyces bauzanensis</name>
    <dbReference type="NCBI Taxonomy" id="1308924"/>
    <lineage>
        <taxon>Bacteria</taxon>
        <taxon>Bacillati</taxon>
        <taxon>Actinomycetota</taxon>
        <taxon>Actinomycetes</taxon>
        <taxon>Micrococcales</taxon>
        <taxon>Microbacteriaceae</taxon>
        <taxon>Agromyces</taxon>
    </lineage>
</organism>
<accession>A0A917PFK6</accession>
<feature type="compositionally biased region" description="Basic and acidic residues" evidence="1">
    <location>
        <begin position="1"/>
        <end position="16"/>
    </location>
</feature>
<feature type="compositionally biased region" description="Low complexity" evidence="1">
    <location>
        <begin position="69"/>
        <end position="80"/>
    </location>
</feature>
<dbReference type="RefSeq" id="WP_188742461.1">
    <property type="nucleotide sequence ID" value="NZ_BAABFW010000002.1"/>
</dbReference>
<reference evidence="3" key="1">
    <citation type="journal article" date="2014" name="Int. J. Syst. Evol. Microbiol.">
        <title>Complete genome sequence of Corynebacterium casei LMG S-19264T (=DSM 44701T), isolated from a smear-ripened cheese.</title>
        <authorList>
            <consortium name="US DOE Joint Genome Institute (JGI-PGF)"/>
            <person name="Walter F."/>
            <person name="Albersmeier A."/>
            <person name="Kalinowski J."/>
            <person name="Ruckert C."/>
        </authorList>
    </citation>
    <scope>NUCLEOTIDE SEQUENCE</scope>
    <source>
        <strain evidence="3">CGMCC 1.8984</strain>
    </source>
</reference>
<comment type="caution">
    <text evidence="3">The sequence shown here is derived from an EMBL/GenBank/DDBJ whole genome shotgun (WGS) entry which is preliminary data.</text>
</comment>
<gene>
    <name evidence="3" type="ORF">GCM10011372_11220</name>
</gene>
<feature type="region of interest" description="Disordered" evidence="1">
    <location>
        <begin position="1"/>
        <end position="34"/>
    </location>
</feature>
<feature type="compositionally biased region" description="Pro residues" evidence="1">
    <location>
        <begin position="81"/>
        <end position="102"/>
    </location>
</feature>
<evidence type="ECO:0000256" key="1">
    <source>
        <dbReference type="SAM" id="MobiDB-lite"/>
    </source>
</evidence>
<protein>
    <submittedName>
        <fullName evidence="3">Uncharacterized protein</fullName>
    </submittedName>
</protein>
<keyword evidence="4" id="KW-1185">Reference proteome</keyword>
<dbReference type="EMBL" id="BMMD01000004">
    <property type="protein sequence ID" value="GGJ74922.1"/>
    <property type="molecule type" value="Genomic_DNA"/>
</dbReference>
<feature type="region of interest" description="Disordered" evidence="1">
    <location>
        <begin position="69"/>
        <end position="112"/>
    </location>
</feature>
<feature type="transmembrane region" description="Helical" evidence="2">
    <location>
        <begin position="41"/>
        <end position="62"/>
    </location>
</feature>
<name>A0A917PFK6_9MICO</name>
<keyword evidence="2" id="KW-0812">Transmembrane</keyword>
<evidence type="ECO:0000313" key="3">
    <source>
        <dbReference type="EMBL" id="GGJ74922.1"/>
    </source>
</evidence>
<sequence>MSEDDATRPVPREPATERIGTPAAVAPGGETRPTGERRMNWLWAVIGVLAFAVVVLLVLLFLRPGPTPGDATATPTQSAAPTPPPAEPTPEPTTEPAPPPATGPVFTSFTAEPATADCSGGVASVPLVFSWSSEDATEAWIGVGTTDAQAAPYEAVPTSASGYSNLAFQCSEESQVYTVTISGPTGVTHHSVTIVRG</sequence>
<evidence type="ECO:0000256" key="2">
    <source>
        <dbReference type="SAM" id="Phobius"/>
    </source>
</evidence>